<evidence type="ECO:0000256" key="1">
    <source>
        <dbReference type="PROSITE-ProRule" id="PRU00087"/>
    </source>
</evidence>
<dbReference type="Gene3D" id="2.60.40.10">
    <property type="entry name" value="Immunoglobulins"/>
    <property type="match status" value="1"/>
</dbReference>
<gene>
    <name evidence="3" type="ORF">PLOB_00045852</name>
</gene>
<protein>
    <submittedName>
        <fullName evidence="3">Uncharacterized protein</fullName>
    </submittedName>
</protein>
<keyword evidence="4" id="KW-1185">Reference proteome</keyword>
<dbReference type="PANTHER" id="PTHR16165">
    <property type="entry name" value="NXPE FAMILY MEMBER"/>
    <property type="match status" value="1"/>
</dbReference>
<evidence type="ECO:0000313" key="3">
    <source>
        <dbReference type="EMBL" id="CAH3040667.1"/>
    </source>
</evidence>
<dbReference type="EMBL" id="CALNXK010000008">
    <property type="protein sequence ID" value="CAH3040667.1"/>
    <property type="molecule type" value="Genomic_DNA"/>
</dbReference>
<dbReference type="InterPro" id="IPR014756">
    <property type="entry name" value="Ig_E-set"/>
</dbReference>
<accession>A0ABN8N579</accession>
<dbReference type="Gene3D" id="3.40.50.1110">
    <property type="entry name" value="SGNH hydrolase"/>
    <property type="match status" value="1"/>
</dbReference>
<keyword evidence="2" id="KW-0812">Transmembrane</keyword>
<evidence type="ECO:0000256" key="2">
    <source>
        <dbReference type="SAM" id="Phobius"/>
    </source>
</evidence>
<name>A0ABN8N579_9CNID</name>
<keyword evidence="2" id="KW-1133">Transmembrane helix</keyword>
<comment type="caution">
    <text evidence="3">The sequence shown here is derived from an EMBL/GenBank/DDBJ whole genome shotgun (WGS) entry which is preliminary data.</text>
</comment>
<proteinExistence type="predicted"/>
<dbReference type="SUPFAM" id="SSF81296">
    <property type="entry name" value="E set domains"/>
    <property type="match status" value="1"/>
</dbReference>
<dbReference type="InterPro" id="IPR036514">
    <property type="entry name" value="SGNH_hydro_sf"/>
</dbReference>
<dbReference type="PROSITE" id="PS50194">
    <property type="entry name" value="FILAMIN_REPEAT"/>
    <property type="match status" value="1"/>
</dbReference>
<evidence type="ECO:0000313" key="4">
    <source>
        <dbReference type="Proteomes" id="UP001159405"/>
    </source>
</evidence>
<feature type="repeat" description="Filamin" evidence="1">
    <location>
        <begin position="149"/>
        <end position="231"/>
    </location>
</feature>
<feature type="transmembrane region" description="Helical" evidence="2">
    <location>
        <begin position="60"/>
        <end position="78"/>
    </location>
</feature>
<dbReference type="InterPro" id="IPR013783">
    <property type="entry name" value="Ig-like_fold"/>
</dbReference>
<dbReference type="Proteomes" id="UP001159405">
    <property type="component" value="Unassembled WGS sequence"/>
</dbReference>
<organism evidence="3 4">
    <name type="scientific">Porites lobata</name>
    <dbReference type="NCBI Taxonomy" id="104759"/>
    <lineage>
        <taxon>Eukaryota</taxon>
        <taxon>Metazoa</taxon>
        <taxon>Cnidaria</taxon>
        <taxon>Anthozoa</taxon>
        <taxon>Hexacorallia</taxon>
        <taxon>Scleractinia</taxon>
        <taxon>Fungiina</taxon>
        <taxon>Poritidae</taxon>
        <taxon>Porites</taxon>
    </lineage>
</organism>
<reference evidence="3 4" key="1">
    <citation type="submission" date="2022-05" db="EMBL/GenBank/DDBJ databases">
        <authorList>
            <consortium name="Genoscope - CEA"/>
            <person name="William W."/>
        </authorList>
    </citation>
    <scope>NUCLEOTIDE SEQUENCE [LARGE SCALE GENOMIC DNA]</scope>
</reference>
<dbReference type="PANTHER" id="PTHR16165:SF5">
    <property type="entry name" value="NXPE FAMILY MEMBER 3"/>
    <property type="match status" value="1"/>
</dbReference>
<sequence length="552" mass="64452">MSGISHDVEDFTLSSHEQFSIESMRRKTLIPKLKLTLESRVHRLGTLKGLPRLFLFRRAFCFYWGLIILLFIYLKWNYPLYLTSNVNRNTLQDFGRDWCRMRNARTDWKRIREPCEQNTVYEYSLPGWSKENRTNGRFSFLDFMDIRPAGEFSRLMIRTQTAYGLIKSVGGDYWRVFISGPTGFAPTVFDHGNGSYEILFLILRPGNYCVSAVLDHSICEGMKDPPDYWFISGNTHGSNQPQGILGGKQVYLMHPLAGGEPLCFEVPASRGPTRRDEEFLSYGYGHPSHCGTDCKFLSDGFGYWMNGSWIAHAPDNLFAPSPRRREGILWIYGDSLALRFYDSIYYTPLCTEIFKACNITYNWVYNMNEPVEIEKYKRNYRDFDPWRVLNEIRDVIYLPQMDEKSVIVLNCGLHYVSSLKFAVYRKLIDDIIAMFKETWVNKYGKVQLKFRGKLIWKTTTAIHRERFLYHDHPSPRFLTLQRIQLYNAYAIWAMCKAGIEILDVFPMSASYPEGTDGSLDKHDAVHFKKTVFKPAEQLLYEYFNPRSSKTTN</sequence>
<dbReference type="InterPro" id="IPR017868">
    <property type="entry name" value="Filamin/ABP280_repeat-like"/>
</dbReference>
<keyword evidence="2" id="KW-0472">Membrane</keyword>